<accession>A0A3Q0DV66</accession>
<name>A0A3Q0DV66_CARSF</name>
<gene>
    <name evidence="3" type="primary">CUNH7orf73</name>
</gene>
<feature type="region of interest" description="Disordered" evidence="1">
    <location>
        <begin position="1"/>
        <end position="27"/>
    </location>
</feature>
<dbReference type="InterPro" id="IPR027854">
    <property type="entry name" value="STMP1"/>
</dbReference>
<dbReference type="RefSeq" id="XP_021565638.1">
    <property type="nucleotide sequence ID" value="XM_021709963.1"/>
</dbReference>
<dbReference type="CTD" id="647087"/>
<reference evidence="3" key="1">
    <citation type="submission" date="2025-08" db="UniProtKB">
        <authorList>
            <consortium name="RefSeq"/>
        </authorList>
    </citation>
    <scope>IDENTIFICATION</scope>
</reference>
<organism evidence="2 3">
    <name type="scientific">Carlito syrichta</name>
    <name type="common">Philippine tarsier</name>
    <name type="synonym">Tarsius syrichta</name>
    <dbReference type="NCBI Taxonomy" id="1868482"/>
    <lineage>
        <taxon>Eukaryota</taxon>
        <taxon>Metazoa</taxon>
        <taxon>Chordata</taxon>
        <taxon>Craniata</taxon>
        <taxon>Vertebrata</taxon>
        <taxon>Euteleostomi</taxon>
        <taxon>Mammalia</taxon>
        <taxon>Eutheria</taxon>
        <taxon>Euarchontoglires</taxon>
        <taxon>Primates</taxon>
        <taxon>Haplorrhini</taxon>
        <taxon>Tarsiiformes</taxon>
        <taxon>Tarsiidae</taxon>
        <taxon>Carlito</taxon>
    </lineage>
</organism>
<evidence type="ECO:0000313" key="2">
    <source>
        <dbReference type="Proteomes" id="UP000189704"/>
    </source>
</evidence>
<protein>
    <submittedName>
        <fullName evidence="3">Uncharacterized protein C7orf73 homolog</fullName>
    </submittedName>
</protein>
<evidence type="ECO:0000313" key="3">
    <source>
        <dbReference type="RefSeq" id="XP_021565638.1"/>
    </source>
</evidence>
<dbReference type="OrthoDB" id="2012160at2759"/>
<dbReference type="Pfam" id="PF15054">
    <property type="entry name" value="DUF4535"/>
    <property type="match status" value="1"/>
</dbReference>
<dbReference type="GeneID" id="103255072"/>
<sequence>MYGEKQKYKMTPKAFQPPNHAASTAGPRWVARQTREALTTQASSLSPGWAQHRAELPARHCTSLPARSLKQAVQAAGGVRENAHALGAGHGSQKRNVQSLGSRRGPAPRGPGAFAAPPELGFTLGNVVGMYLAQNYDIPNLAKKIEEIKKDLDAKKKPPSS</sequence>
<feature type="compositionally biased region" description="Low complexity" evidence="1">
    <location>
        <begin position="103"/>
        <end position="114"/>
    </location>
</feature>
<evidence type="ECO:0000256" key="1">
    <source>
        <dbReference type="SAM" id="MobiDB-lite"/>
    </source>
</evidence>
<dbReference type="PANTHER" id="PTHR47709">
    <property type="entry name" value="SHORT TRANSMEMBRANE MITOCHONDRIAL PROTEIN 1"/>
    <property type="match status" value="1"/>
</dbReference>
<proteinExistence type="predicted"/>
<dbReference type="AlphaFoldDB" id="A0A3Q0DV66"/>
<dbReference type="Proteomes" id="UP000189704">
    <property type="component" value="Unplaced"/>
</dbReference>
<keyword evidence="2" id="KW-1185">Reference proteome</keyword>
<feature type="region of interest" description="Disordered" evidence="1">
    <location>
        <begin position="75"/>
        <end position="114"/>
    </location>
</feature>
<dbReference type="PANTHER" id="PTHR47709:SF2">
    <property type="entry name" value="SHORT TRANSMEMBRANE MITOCHONDRIAL PROTEIN 1"/>
    <property type="match status" value="1"/>
</dbReference>
<dbReference type="KEGG" id="csyr:103255072"/>